<organism evidence="2">
    <name type="scientific">Oryza sativa subsp. japonica</name>
    <name type="common">Rice</name>
    <dbReference type="NCBI Taxonomy" id="39947"/>
    <lineage>
        <taxon>Eukaryota</taxon>
        <taxon>Viridiplantae</taxon>
        <taxon>Streptophyta</taxon>
        <taxon>Embryophyta</taxon>
        <taxon>Tracheophyta</taxon>
        <taxon>Spermatophyta</taxon>
        <taxon>Magnoliopsida</taxon>
        <taxon>Liliopsida</taxon>
        <taxon>Poales</taxon>
        <taxon>Poaceae</taxon>
        <taxon>BOP clade</taxon>
        <taxon>Oryzoideae</taxon>
        <taxon>Oryzeae</taxon>
        <taxon>Oryzinae</taxon>
        <taxon>Oryza</taxon>
        <taxon>Oryza sativa</taxon>
    </lineage>
</organism>
<dbReference type="InterPro" id="IPR043504">
    <property type="entry name" value="Peptidase_S1_PA_chymotrypsin"/>
</dbReference>
<reference evidence="2" key="1">
    <citation type="journal article" date="2005" name="PLoS Biol.">
        <title>The genomes of Oryza sativa: a history of duplications.</title>
        <authorList>
            <person name="Yu J."/>
            <person name="Wang J."/>
            <person name="Lin W."/>
            <person name="Li S."/>
            <person name="Li H."/>
            <person name="Zhou J."/>
            <person name="Ni P."/>
            <person name="Dong W."/>
            <person name="Hu S."/>
            <person name="Zeng C."/>
            <person name="Zhang J."/>
            <person name="Zhang Y."/>
            <person name="Li R."/>
            <person name="Xu Z."/>
            <person name="Li S."/>
            <person name="Li X."/>
            <person name="Zheng H."/>
            <person name="Cong L."/>
            <person name="Lin L."/>
            <person name="Yin J."/>
            <person name="Geng J."/>
            <person name="Li G."/>
            <person name="Shi J."/>
            <person name="Liu J."/>
            <person name="Lv H."/>
            <person name="Li J."/>
            <person name="Wang J."/>
            <person name="Deng Y."/>
            <person name="Ran L."/>
            <person name="Shi X."/>
            <person name="Wang X."/>
            <person name="Wu Q."/>
            <person name="Li C."/>
            <person name="Ren X."/>
            <person name="Wang J."/>
            <person name="Wang X."/>
            <person name="Li D."/>
            <person name="Liu D."/>
            <person name="Zhang X."/>
            <person name="Ji Z."/>
            <person name="Zhao W."/>
            <person name="Sun Y."/>
            <person name="Zhang Z."/>
            <person name="Bao J."/>
            <person name="Han Y."/>
            <person name="Dong L."/>
            <person name="Ji J."/>
            <person name="Chen P."/>
            <person name="Wu S."/>
            <person name="Liu J."/>
            <person name="Xiao Y."/>
            <person name="Bu D."/>
            <person name="Tan J."/>
            <person name="Yang L."/>
            <person name="Ye C."/>
            <person name="Zhang J."/>
            <person name="Xu J."/>
            <person name="Zhou Y."/>
            <person name="Yu Y."/>
            <person name="Zhang B."/>
            <person name="Zhuang S."/>
            <person name="Wei H."/>
            <person name="Liu B."/>
            <person name="Lei M."/>
            <person name="Yu H."/>
            <person name="Li Y."/>
            <person name="Xu H."/>
            <person name="Wei S."/>
            <person name="He X."/>
            <person name="Fang L."/>
            <person name="Zhang Z."/>
            <person name="Zhang Y."/>
            <person name="Huang X."/>
            <person name="Su Z."/>
            <person name="Tong W."/>
            <person name="Li J."/>
            <person name="Tong Z."/>
            <person name="Li S."/>
            <person name="Ye J."/>
            <person name="Wang L."/>
            <person name="Fang L."/>
            <person name="Lei T."/>
            <person name="Chen C."/>
            <person name="Chen H."/>
            <person name="Xu Z."/>
            <person name="Li H."/>
            <person name="Huang H."/>
            <person name="Zhang F."/>
            <person name="Xu H."/>
            <person name="Li N."/>
            <person name="Zhao C."/>
            <person name="Li S."/>
            <person name="Dong L."/>
            <person name="Huang Y."/>
            <person name="Li L."/>
            <person name="Xi Y."/>
            <person name="Qi Q."/>
            <person name="Li W."/>
            <person name="Zhang B."/>
            <person name="Hu W."/>
            <person name="Zhang Y."/>
            <person name="Tian X."/>
            <person name="Jiao Y."/>
            <person name="Liang X."/>
            <person name="Jin J."/>
            <person name="Gao L."/>
            <person name="Zheng W."/>
            <person name="Hao B."/>
            <person name="Liu S."/>
            <person name="Wang W."/>
            <person name="Yuan L."/>
            <person name="Cao M."/>
            <person name="McDermott J."/>
            <person name="Samudrala R."/>
            <person name="Wang J."/>
            <person name="Wong G.K."/>
            <person name="Yang H."/>
        </authorList>
    </citation>
    <scope>NUCLEOTIDE SEQUENCE [LARGE SCALE GENOMIC DNA]</scope>
</reference>
<dbReference type="Proteomes" id="UP000007752">
    <property type="component" value="Chromosome 8"/>
</dbReference>
<sequence length="556" mass="60583">MPPKLRKRSTGAAARSPATNGEEGHTGSKSSETSPAASGRWTRARARDLGFDTTDHPRVSDSAGGGGRTDRKAPAGAAPKKRKGVSASTSAGPVPRKTTAAGRKRRNPPCPSLPPGQCTKLDQRGLIPHLLAQPFFFPSSFSFSVRTPKMLIHAYRPSFSLPHRKDIPTLRDEPRDPLTADAVCTGIVFGWDGANKCAKILTSSSVVCDFKGELHDPTLKLSVHLPDNTITEGRLLSFNVHYDVALLEVMGDFQLQVPSFGSSTTYGQDVFALARDENMCLMGGSGGPVIDHDGNIIGIVFDNNPGPVVTSITTIRTCVEMWHQFSRVARPILGMQLKAVELLDVSKLEELCLDNNITSGFIVNLVKVDSIAERLGIRRGDVIVFQDSCCSTLPQLEDYLLSLGWGYLQGKSLTVDLKNYITLPLYNTSAKRENINGLRHHMISPIEVRIWQSSIRGNLPVRARWPLSRLEMAWVDRGTGHGVANRGQGRDGREDVVLQSNHYAGHHAVINSAPSQPGVDAPPLPSPSVEVHNLVDSFRENITFPVQFSDASKWVD</sequence>
<dbReference type="SUPFAM" id="SSF50494">
    <property type="entry name" value="Trypsin-like serine proteases"/>
    <property type="match status" value="1"/>
</dbReference>
<dbReference type="Pfam" id="PF13365">
    <property type="entry name" value="Trypsin_2"/>
    <property type="match status" value="1"/>
</dbReference>
<protein>
    <submittedName>
        <fullName evidence="2">Uncharacterized protein</fullName>
    </submittedName>
</protein>
<dbReference type="AlphaFoldDB" id="B9FZ18"/>
<accession>B9FZ18</accession>
<evidence type="ECO:0000313" key="2">
    <source>
        <dbReference type="EMBL" id="EEE68035.1"/>
    </source>
</evidence>
<feature type="compositionally biased region" description="Basic and acidic residues" evidence="1">
    <location>
        <begin position="45"/>
        <end position="59"/>
    </location>
</feature>
<dbReference type="PANTHER" id="PTHR47389:SF5">
    <property type="entry name" value="OS09G0436700 PROTEIN"/>
    <property type="match status" value="1"/>
</dbReference>
<proteinExistence type="predicted"/>
<dbReference type="InterPro" id="IPR009003">
    <property type="entry name" value="Peptidase_S1_PA"/>
</dbReference>
<dbReference type="Gene3D" id="2.40.10.10">
    <property type="entry name" value="Trypsin-like serine proteases"/>
    <property type="match status" value="1"/>
</dbReference>
<feature type="region of interest" description="Disordered" evidence="1">
    <location>
        <begin position="1"/>
        <end position="119"/>
    </location>
</feature>
<name>B9FZ18_ORYSJ</name>
<feature type="compositionally biased region" description="Polar residues" evidence="1">
    <location>
        <begin position="27"/>
        <end position="36"/>
    </location>
</feature>
<evidence type="ECO:0000256" key="1">
    <source>
        <dbReference type="SAM" id="MobiDB-lite"/>
    </source>
</evidence>
<dbReference type="PANTHER" id="PTHR47389">
    <property type="entry name" value="OS09G0436400 PROTEIN"/>
    <property type="match status" value="1"/>
</dbReference>
<dbReference type="EMBL" id="CM000145">
    <property type="protein sequence ID" value="EEE68035.1"/>
    <property type="molecule type" value="Genomic_DNA"/>
</dbReference>
<gene>
    <name evidence="2" type="ORF">OsJ_26026</name>
</gene>
<reference evidence="2" key="2">
    <citation type="submission" date="2008-12" db="EMBL/GenBank/DDBJ databases">
        <title>Improved gene annotation of the rice (Oryza sativa) genomes.</title>
        <authorList>
            <person name="Wang J."/>
            <person name="Li R."/>
            <person name="Fan W."/>
            <person name="Huang Q."/>
            <person name="Zhang J."/>
            <person name="Zhou Y."/>
            <person name="Hu Y."/>
            <person name="Zi S."/>
            <person name="Li J."/>
            <person name="Ni P."/>
            <person name="Zheng H."/>
            <person name="Zhang Y."/>
            <person name="Zhao M."/>
            <person name="Hao Q."/>
            <person name="McDermott J."/>
            <person name="Samudrala R."/>
            <person name="Kristiansen K."/>
            <person name="Wong G.K.-S."/>
        </authorList>
    </citation>
    <scope>NUCLEOTIDE SEQUENCE</scope>
</reference>